<evidence type="ECO:0000313" key="1">
    <source>
        <dbReference type="EMBL" id="SHF18737.1"/>
    </source>
</evidence>
<dbReference type="Pfam" id="PF12321">
    <property type="entry name" value="DUF3634"/>
    <property type="match status" value="1"/>
</dbReference>
<dbReference type="Proteomes" id="UP000184159">
    <property type="component" value="Unassembled WGS sequence"/>
</dbReference>
<dbReference type="EMBL" id="FQUH01000006">
    <property type="protein sequence ID" value="SHF18737.1"/>
    <property type="molecule type" value="Genomic_DNA"/>
</dbReference>
<evidence type="ECO:0000313" key="2">
    <source>
        <dbReference type="Proteomes" id="UP000184159"/>
    </source>
</evidence>
<keyword evidence="2" id="KW-1185">Reference proteome</keyword>
<dbReference type="InterPro" id="IPR022090">
    <property type="entry name" value="DUF3634"/>
</dbReference>
<sequence length="105" mass="12221">MMYIIIIAAIVIFWLLVLDRPVLYVHFKKGQLVKVKGHLPVTLKHNLTEIGHHSPFDGYLKAYQRREGIRLKFSPSVPKSIQQRVRNVFPFSGLKKSDSHQKSKR</sequence>
<proteinExistence type="predicted"/>
<evidence type="ECO:0008006" key="3">
    <source>
        <dbReference type="Google" id="ProtNLM"/>
    </source>
</evidence>
<reference evidence="2" key="1">
    <citation type="submission" date="2016-11" db="EMBL/GenBank/DDBJ databases">
        <authorList>
            <person name="Varghese N."/>
            <person name="Submissions S."/>
        </authorList>
    </citation>
    <scope>NUCLEOTIDE SEQUENCE [LARGE SCALE GENOMIC DNA]</scope>
    <source>
        <strain evidence="2">DSM 21264</strain>
    </source>
</reference>
<organism evidence="1 2">
    <name type="scientific">Vibrio gazogenes DSM 21264 = NBRC 103151</name>
    <dbReference type="NCBI Taxonomy" id="1123492"/>
    <lineage>
        <taxon>Bacteria</taxon>
        <taxon>Pseudomonadati</taxon>
        <taxon>Pseudomonadota</taxon>
        <taxon>Gammaproteobacteria</taxon>
        <taxon>Vibrionales</taxon>
        <taxon>Vibrionaceae</taxon>
        <taxon>Vibrio</taxon>
    </lineage>
</organism>
<dbReference type="AlphaFoldDB" id="A0A1M4ZLS1"/>
<accession>A0A1M4ZLS1</accession>
<dbReference type="RefSeq" id="WP_072957883.1">
    <property type="nucleotide sequence ID" value="NZ_FQUH01000006.1"/>
</dbReference>
<gene>
    <name evidence="1" type="ORF">SAMN02745781_01655</name>
</gene>
<protein>
    <recommendedName>
        <fullName evidence="3">DUF3634 domain-containing protein</fullName>
    </recommendedName>
</protein>
<name>A0A1M4ZLS1_VIBGA</name>